<evidence type="ECO:0000256" key="5">
    <source>
        <dbReference type="ARBA" id="ARBA00022801"/>
    </source>
</evidence>
<dbReference type="Proteomes" id="UP000321947">
    <property type="component" value="Unassembled WGS sequence"/>
</dbReference>
<reference evidence="10 11" key="1">
    <citation type="submission" date="2019-08" db="EMBL/GenBank/DDBJ databases">
        <title>Draft genome sequences of two oriental melons (Cucumis melo L. var makuwa).</title>
        <authorList>
            <person name="Kwon S.-Y."/>
        </authorList>
    </citation>
    <scope>NUCLEOTIDE SEQUENCE [LARGE SCALE GENOMIC DNA]</scope>
    <source>
        <strain evidence="11">cv. Chang Bougi</strain>
        <strain evidence="10">cv. SW 3</strain>
        <tissue evidence="9">Leaf</tissue>
    </source>
</reference>
<name>A0A5D3BDT2_CUCMM</name>
<evidence type="ECO:0000313" key="9">
    <source>
        <dbReference type="EMBL" id="TYJ98010.1"/>
    </source>
</evidence>
<evidence type="ECO:0000256" key="6">
    <source>
        <dbReference type="ARBA" id="ARBA00022918"/>
    </source>
</evidence>
<dbReference type="GO" id="GO:0003964">
    <property type="term" value="F:RNA-directed DNA polymerase activity"/>
    <property type="evidence" value="ECO:0007669"/>
    <property type="project" value="UniProtKB-KW"/>
</dbReference>
<dbReference type="PANTHER" id="PTHR33067:SF39">
    <property type="entry name" value="TRANSCRIPTION FACTOR INTERACTOR AND REGULATOR CCHC(ZN) FAMILY"/>
    <property type="match status" value="1"/>
</dbReference>
<evidence type="ECO:0000256" key="2">
    <source>
        <dbReference type="ARBA" id="ARBA00022695"/>
    </source>
</evidence>
<dbReference type="Gene3D" id="2.40.70.10">
    <property type="entry name" value="Acid Proteases"/>
    <property type="match status" value="1"/>
</dbReference>
<evidence type="ECO:0000256" key="3">
    <source>
        <dbReference type="ARBA" id="ARBA00022722"/>
    </source>
</evidence>
<dbReference type="PANTHER" id="PTHR33067">
    <property type="entry name" value="RNA-DIRECTED DNA POLYMERASE-RELATED"/>
    <property type="match status" value="1"/>
</dbReference>
<dbReference type="STRING" id="1194695.A0A5D3BDT2"/>
<dbReference type="InterPro" id="IPR041373">
    <property type="entry name" value="RT_RNaseH"/>
</dbReference>
<dbReference type="AlphaFoldDB" id="A0A5D3BDT2"/>
<dbReference type="EMBL" id="SSTE01018788">
    <property type="protein sequence ID" value="KAA0037872.1"/>
    <property type="molecule type" value="Genomic_DNA"/>
</dbReference>
<feature type="domain" description="Reverse transcriptase RNase H-like" evidence="7">
    <location>
        <begin position="344"/>
        <end position="446"/>
    </location>
</feature>
<organism evidence="9 11">
    <name type="scientific">Cucumis melo var. makuwa</name>
    <name type="common">Oriental melon</name>
    <dbReference type="NCBI Taxonomy" id="1194695"/>
    <lineage>
        <taxon>Eukaryota</taxon>
        <taxon>Viridiplantae</taxon>
        <taxon>Streptophyta</taxon>
        <taxon>Embryophyta</taxon>
        <taxon>Tracheophyta</taxon>
        <taxon>Spermatophyta</taxon>
        <taxon>Magnoliopsida</taxon>
        <taxon>eudicotyledons</taxon>
        <taxon>Gunneridae</taxon>
        <taxon>Pentapetalae</taxon>
        <taxon>rosids</taxon>
        <taxon>fabids</taxon>
        <taxon>Cucurbitales</taxon>
        <taxon>Cucurbitaceae</taxon>
        <taxon>Benincaseae</taxon>
        <taxon>Cucumis</taxon>
    </lineage>
</organism>
<evidence type="ECO:0000256" key="4">
    <source>
        <dbReference type="ARBA" id="ARBA00022759"/>
    </source>
</evidence>
<dbReference type="GO" id="GO:0016787">
    <property type="term" value="F:hydrolase activity"/>
    <property type="evidence" value="ECO:0007669"/>
    <property type="project" value="UniProtKB-KW"/>
</dbReference>
<keyword evidence="6" id="KW-0695">RNA-directed DNA polymerase</keyword>
<keyword evidence="4" id="KW-0255">Endonuclease</keyword>
<dbReference type="InterPro" id="IPR043502">
    <property type="entry name" value="DNA/RNA_pol_sf"/>
</dbReference>
<comment type="caution">
    <text evidence="9">The sequence shown here is derived from an EMBL/GenBank/DDBJ whole genome shotgun (WGS) entry which is preliminary data.</text>
</comment>
<evidence type="ECO:0000313" key="10">
    <source>
        <dbReference type="Proteomes" id="UP000321393"/>
    </source>
</evidence>
<dbReference type="InterPro" id="IPR021109">
    <property type="entry name" value="Peptidase_aspartic_dom_sf"/>
</dbReference>
<keyword evidence="3" id="KW-0540">Nuclease</keyword>
<dbReference type="Proteomes" id="UP000321393">
    <property type="component" value="Unassembled WGS sequence"/>
</dbReference>
<keyword evidence="1" id="KW-0808">Transferase</keyword>
<dbReference type="SUPFAM" id="SSF56672">
    <property type="entry name" value="DNA/RNA polymerases"/>
    <property type="match status" value="1"/>
</dbReference>
<proteinExistence type="predicted"/>
<dbReference type="OrthoDB" id="1733993at2759"/>
<gene>
    <name evidence="9" type="ORF">E5676_scaffold487G00330</name>
    <name evidence="8" type="ORF">E6C27_scaffold36G00360</name>
</gene>
<evidence type="ECO:0000256" key="1">
    <source>
        <dbReference type="ARBA" id="ARBA00022679"/>
    </source>
</evidence>
<evidence type="ECO:0000313" key="11">
    <source>
        <dbReference type="Proteomes" id="UP000321947"/>
    </source>
</evidence>
<keyword evidence="5" id="KW-0378">Hydrolase</keyword>
<dbReference type="EMBL" id="SSTD01018434">
    <property type="protein sequence ID" value="TYJ98010.1"/>
    <property type="molecule type" value="Genomic_DNA"/>
</dbReference>
<dbReference type="CDD" id="cd00303">
    <property type="entry name" value="retropepsin_like"/>
    <property type="match status" value="1"/>
</dbReference>
<accession>A0A5D3BDT2</accession>
<dbReference type="CDD" id="cd09274">
    <property type="entry name" value="RNase_HI_RT_Ty3"/>
    <property type="match status" value="1"/>
</dbReference>
<keyword evidence="2" id="KW-0548">Nucleotidyltransferase</keyword>
<evidence type="ECO:0000313" key="8">
    <source>
        <dbReference type="EMBL" id="KAA0037872.1"/>
    </source>
</evidence>
<protein>
    <recommendedName>
        <fullName evidence="7">Reverse transcriptase RNase H-like domain-containing protein</fullName>
    </recommendedName>
</protein>
<dbReference type="Pfam" id="PF17917">
    <property type="entry name" value="RT_RNaseH"/>
    <property type="match status" value="1"/>
</dbReference>
<evidence type="ECO:0000259" key="7">
    <source>
        <dbReference type="Pfam" id="PF17917"/>
    </source>
</evidence>
<sequence length="499" mass="57441">MPSYAKFLTDILAKKRRINDFQTMALRQATSDIYKNGVLEKMTYPGSFKVPCSIDGMDLGHVLCDLGASINLMPLSIFKKLKIKEVQPTHMRFQLADRSITNPKGKIEDVLVKVDKFLFFADFIILDYEADEEVLIILRRLFLSTGRALTYIHQGELTVFFNNKEIKFNVINAMKFPLDDESEKTTKPSVGEPLELELKPLPNHLKYEYLGENDTLPFIISIHLNAEEEEALLNTLKQHKKEIGWTLADIEGTSPSNYMHKIKLEEGRITVVKNENNKRIPMRTVIEWRIFKDYYKFRRGSREIMLGHKISSMGLEVDPTKIDVVFQTFKDAFTLVPILIMSNWSQPFELMYDVSDVAIGTMLGQKKDKVIHAICYANKTNSKAQENYTTAEKNLLAVVFAIIKFKSNIMCSKVTIHLDHSMIRYLMAKKDAKSQLIRSVLLLQEFDLEIIDRKGTENKVADHLLRLSNEKFQRECVFLATLFQDARNFVVKCMIGARG</sequence>
<dbReference type="GO" id="GO:0004519">
    <property type="term" value="F:endonuclease activity"/>
    <property type="evidence" value="ECO:0007669"/>
    <property type="project" value="UniProtKB-KW"/>
</dbReference>